<dbReference type="Proteomes" id="UP001557470">
    <property type="component" value="Unassembled WGS sequence"/>
</dbReference>
<sequence length="82" mass="9774">MEARDRRGVPSIRRETPHRPRRLTNGAGSPRLQVHVAFERKGYSNQPPSLTPRYPCTAQDHRVLLRWMKRAMQQRETQRQRD</sequence>
<name>A0ABD0XDY1_UMBPY</name>
<comment type="caution">
    <text evidence="2">The sequence shown here is derived from an EMBL/GenBank/DDBJ whole genome shotgun (WGS) entry which is preliminary data.</text>
</comment>
<evidence type="ECO:0000313" key="2">
    <source>
        <dbReference type="EMBL" id="KAL1007124.1"/>
    </source>
</evidence>
<protein>
    <submittedName>
        <fullName evidence="2">Uncharacterized protein</fullName>
    </submittedName>
</protein>
<keyword evidence="3" id="KW-1185">Reference proteome</keyword>
<dbReference type="AlphaFoldDB" id="A0ABD0XDY1"/>
<organism evidence="2 3">
    <name type="scientific">Umbra pygmaea</name>
    <name type="common">Eastern mudminnow</name>
    <dbReference type="NCBI Taxonomy" id="75934"/>
    <lineage>
        <taxon>Eukaryota</taxon>
        <taxon>Metazoa</taxon>
        <taxon>Chordata</taxon>
        <taxon>Craniata</taxon>
        <taxon>Vertebrata</taxon>
        <taxon>Euteleostomi</taxon>
        <taxon>Actinopterygii</taxon>
        <taxon>Neopterygii</taxon>
        <taxon>Teleostei</taxon>
        <taxon>Protacanthopterygii</taxon>
        <taxon>Esociformes</taxon>
        <taxon>Umbridae</taxon>
        <taxon>Umbra</taxon>
    </lineage>
</organism>
<evidence type="ECO:0000313" key="3">
    <source>
        <dbReference type="Proteomes" id="UP001557470"/>
    </source>
</evidence>
<feature type="region of interest" description="Disordered" evidence="1">
    <location>
        <begin position="1"/>
        <end position="30"/>
    </location>
</feature>
<reference evidence="2 3" key="1">
    <citation type="submission" date="2024-06" db="EMBL/GenBank/DDBJ databases">
        <authorList>
            <person name="Pan Q."/>
            <person name="Wen M."/>
            <person name="Jouanno E."/>
            <person name="Zahm M."/>
            <person name="Klopp C."/>
            <person name="Cabau C."/>
            <person name="Louis A."/>
            <person name="Berthelot C."/>
            <person name="Parey E."/>
            <person name="Roest Crollius H."/>
            <person name="Montfort J."/>
            <person name="Robinson-Rechavi M."/>
            <person name="Bouchez O."/>
            <person name="Lampietro C."/>
            <person name="Lopez Roques C."/>
            <person name="Donnadieu C."/>
            <person name="Postlethwait J."/>
            <person name="Bobe J."/>
            <person name="Verreycken H."/>
            <person name="Guiguen Y."/>
        </authorList>
    </citation>
    <scope>NUCLEOTIDE SEQUENCE [LARGE SCALE GENOMIC DNA]</scope>
    <source>
        <strain evidence="2">Up_M1</strain>
        <tissue evidence="2">Testis</tissue>
    </source>
</reference>
<gene>
    <name evidence="2" type="ORF">UPYG_G00082330</name>
</gene>
<accession>A0ABD0XDY1</accession>
<evidence type="ECO:0000256" key="1">
    <source>
        <dbReference type="SAM" id="MobiDB-lite"/>
    </source>
</evidence>
<dbReference type="EMBL" id="JAGEUA010000002">
    <property type="protein sequence ID" value="KAL1007124.1"/>
    <property type="molecule type" value="Genomic_DNA"/>
</dbReference>
<feature type="compositionally biased region" description="Basic and acidic residues" evidence="1">
    <location>
        <begin position="1"/>
        <end position="18"/>
    </location>
</feature>
<proteinExistence type="predicted"/>